<dbReference type="Gene3D" id="3.40.50.2300">
    <property type="match status" value="2"/>
</dbReference>
<gene>
    <name evidence="5" type="ORF">SAMN05443544_2637</name>
</gene>
<dbReference type="SUPFAM" id="SSF47413">
    <property type="entry name" value="lambda repressor-like DNA-binding domains"/>
    <property type="match status" value="1"/>
</dbReference>
<feature type="domain" description="HTH lacI-type" evidence="4">
    <location>
        <begin position="12"/>
        <end position="70"/>
    </location>
</feature>
<dbReference type="EMBL" id="FSRJ01000003">
    <property type="protein sequence ID" value="SIO07719.1"/>
    <property type="molecule type" value="Genomic_DNA"/>
</dbReference>
<dbReference type="SMART" id="SM00354">
    <property type="entry name" value="HTH_LACI"/>
    <property type="match status" value="1"/>
</dbReference>
<dbReference type="AlphaFoldDB" id="A0A1N6GJM9"/>
<dbReference type="CDD" id="cd01392">
    <property type="entry name" value="HTH_LacI"/>
    <property type="match status" value="1"/>
</dbReference>
<evidence type="ECO:0000313" key="5">
    <source>
        <dbReference type="EMBL" id="SIO07719.1"/>
    </source>
</evidence>
<dbReference type="InterPro" id="IPR010982">
    <property type="entry name" value="Lambda_DNA-bd_dom_sf"/>
</dbReference>
<name>A0A1N6GJM9_9MICO</name>
<dbReference type="PANTHER" id="PTHR30146">
    <property type="entry name" value="LACI-RELATED TRANSCRIPTIONAL REPRESSOR"/>
    <property type="match status" value="1"/>
</dbReference>
<accession>A0A1N6GJM9</accession>
<dbReference type="PROSITE" id="PS50932">
    <property type="entry name" value="HTH_LACI_2"/>
    <property type="match status" value="1"/>
</dbReference>
<protein>
    <submittedName>
        <fullName evidence="5">LacI family transcriptional regulator</fullName>
    </submittedName>
</protein>
<evidence type="ECO:0000256" key="2">
    <source>
        <dbReference type="ARBA" id="ARBA00023125"/>
    </source>
</evidence>
<dbReference type="Pfam" id="PF13377">
    <property type="entry name" value="Peripla_BP_3"/>
    <property type="match status" value="1"/>
</dbReference>
<reference evidence="6" key="1">
    <citation type="submission" date="2016-11" db="EMBL/GenBank/DDBJ databases">
        <authorList>
            <person name="Varghese N."/>
            <person name="Submissions S."/>
        </authorList>
    </citation>
    <scope>NUCLEOTIDE SEQUENCE [LARGE SCALE GENOMIC DNA]</scope>
    <source>
        <strain evidence="6">DSM 8595</strain>
    </source>
</reference>
<evidence type="ECO:0000313" key="6">
    <source>
        <dbReference type="Proteomes" id="UP000184699"/>
    </source>
</evidence>
<evidence type="ECO:0000256" key="3">
    <source>
        <dbReference type="ARBA" id="ARBA00023163"/>
    </source>
</evidence>
<evidence type="ECO:0000256" key="1">
    <source>
        <dbReference type="ARBA" id="ARBA00023015"/>
    </source>
</evidence>
<dbReference type="Gene3D" id="1.10.260.40">
    <property type="entry name" value="lambda repressor-like DNA-binding domains"/>
    <property type="match status" value="1"/>
</dbReference>
<dbReference type="PANTHER" id="PTHR30146:SF153">
    <property type="entry name" value="LACTOSE OPERON REPRESSOR"/>
    <property type="match status" value="1"/>
</dbReference>
<dbReference type="OrthoDB" id="3252032at2"/>
<proteinExistence type="predicted"/>
<keyword evidence="3" id="KW-0804">Transcription</keyword>
<keyword evidence="6" id="KW-1185">Reference proteome</keyword>
<dbReference type="STRING" id="232089.SAMN05443544_2637"/>
<dbReference type="Proteomes" id="UP000184699">
    <property type="component" value="Unassembled WGS sequence"/>
</dbReference>
<dbReference type="InterPro" id="IPR046335">
    <property type="entry name" value="LacI/GalR-like_sensor"/>
</dbReference>
<sequence length="339" mass="36830">MSARAGKAGPRVTLREVAVHAGVSIATASNVLTGTQKEGARYSDETAERVRASAAELRYLPNRMARSVRTGRTGVIQLVLHMLGDPWTLSIAESFTEATPALGWTTLIALDSDFAAALARSEFDAAFVAAADASESTQWRDALGPLARKVSVYSAYLEPDGFDVIRFDERRAARMAVEHLLERRRRVACLAIAPDRDSPHGSVRRQTYVETLQSAGRSVPDGYIAEYAKDLLDPYRASRMLLDRDDRPDAVFAEADFAAFAAAHTARELGLRVPEDVAVIGIGDSRQAAQADISSVGAVDMRARIIEFVLARALDAETPTNRILELEPTLFARGSTRAN</sequence>
<dbReference type="GO" id="GO:0000976">
    <property type="term" value="F:transcription cis-regulatory region binding"/>
    <property type="evidence" value="ECO:0007669"/>
    <property type="project" value="TreeGrafter"/>
</dbReference>
<organism evidence="5 6">
    <name type="scientific">Agromyces cerinus subsp. cerinus</name>
    <dbReference type="NCBI Taxonomy" id="232089"/>
    <lineage>
        <taxon>Bacteria</taxon>
        <taxon>Bacillati</taxon>
        <taxon>Actinomycetota</taxon>
        <taxon>Actinomycetes</taxon>
        <taxon>Micrococcales</taxon>
        <taxon>Microbacteriaceae</taxon>
        <taxon>Agromyces</taxon>
    </lineage>
</organism>
<evidence type="ECO:0000259" key="4">
    <source>
        <dbReference type="PROSITE" id="PS50932"/>
    </source>
</evidence>
<dbReference type="InterPro" id="IPR000843">
    <property type="entry name" value="HTH_LacI"/>
</dbReference>
<keyword evidence="2" id="KW-0238">DNA-binding</keyword>
<dbReference type="GO" id="GO:0003700">
    <property type="term" value="F:DNA-binding transcription factor activity"/>
    <property type="evidence" value="ECO:0007669"/>
    <property type="project" value="TreeGrafter"/>
</dbReference>
<dbReference type="SUPFAM" id="SSF53822">
    <property type="entry name" value="Periplasmic binding protein-like I"/>
    <property type="match status" value="1"/>
</dbReference>
<dbReference type="RefSeq" id="WP_074260758.1">
    <property type="nucleotide sequence ID" value="NZ_FSRJ01000003.1"/>
</dbReference>
<dbReference type="InterPro" id="IPR028082">
    <property type="entry name" value="Peripla_BP_I"/>
</dbReference>
<keyword evidence="1" id="KW-0805">Transcription regulation</keyword>
<dbReference type="Pfam" id="PF00356">
    <property type="entry name" value="LacI"/>
    <property type="match status" value="1"/>
</dbReference>